<gene>
    <name evidence="2" type="ORF">EM151A_0797</name>
</gene>
<protein>
    <submittedName>
        <fullName evidence="2">Uncharacterized protein</fullName>
    </submittedName>
</protein>
<keyword evidence="1" id="KW-1133">Transmembrane helix</keyword>
<reference evidence="2 3" key="1">
    <citation type="submission" date="2019-07" db="EMBL/GenBank/DDBJ databases">
        <title>antibiotic susceptibility of plant-derived lactic acid bacteria.</title>
        <authorList>
            <person name="Sugiyama M."/>
            <person name="Noda M."/>
        </authorList>
    </citation>
    <scope>NUCLEOTIDE SEQUENCE [LARGE SCALE GENOMIC DNA]</scope>
    <source>
        <strain evidence="2 3">15-1A</strain>
    </source>
</reference>
<evidence type="ECO:0000313" key="2">
    <source>
        <dbReference type="EMBL" id="BBM14035.1"/>
    </source>
</evidence>
<dbReference type="EMBL" id="AP019810">
    <property type="protein sequence ID" value="BBM14035.1"/>
    <property type="molecule type" value="Genomic_DNA"/>
</dbReference>
<dbReference type="AlphaFoldDB" id="A0AAI8WD47"/>
<sequence length="189" mass="22437">MIENNMREQIFIDKGAYMKKRLWLGVLVVIILGGIGGKMYMDKREGDRQELLEIQKDLANYVYNNYRLYVNNREKEEEIFRKYDRGQGEMTTEEYLKALLEVREYEEITKIEFTGYSIDPMNSLIIYFTVNDVYQEEVWLDTRSAETDKFIYTITNSTGEGPYYITEKEAKTQLVLPDDQIIYYRGGID</sequence>
<keyword evidence="1" id="KW-0472">Membrane</keyword>
<evidence type="ECO:0000313" key="3">
    <source>
        <dbReference type="Proteomes" id="UP000509460"/>
    </source>
</evidence>
<proteinExistence type="predicted"/>
<accession>A0AAI8WD47</accession>
<evidence type="ECO:0000256" key="1">
    <source>
        <dbReference type="SAM" id="Phobius"/>
    </source>
</evidence>
<organism evidence="2 3">
    <name type="scientific">Enterococcus mundtii</name>
    <dbReference type="NCBI Taxonomy" id="53346"/>
    <lineage>
        <taxon>Bacteria</taxon>
        <taxon>Bacillati</taxon>
        <taxon>Bacillota</taxon>
        <taxon>Bacilli</taxon>
        <taxon>Lactobacillales</taxon>
        <taxon>Enterococcaceae</taxon>
        <taxon>Enterococcus</taxon>
    </lineage>
</organism>
<keyword evidence="1" id="KW-0812">Transmembrane</keyword>
<dbReference type="Proteomes" id="UP000509460">
    <property type="component" value="Chromosome"/>
</dbReference>
<feature type="transmembrane region" description="Helical" evidence="1">
    <location>
        <begin position="21"/>
        <end position="41"/>
    </location>
</feature>
<dbReference type="RefSeq" id="WP_023520124.1">
    <property type="nucleotide sequence ID" value="NZ_AP019810.1"/>
</dbReference>
<name>A0AAI8WD47_ENTMU</name>